<feature type="domain" description="Cytochrome c" evidence="6">
    <location>
        <begin position="24"/>
        <end position="119"/>
    </location>
</feature>
<gene>
    <name evidence="7" type="ordered locus">Clim_0434</name>
</gene>
<evidence type="ECO:0000313" key="8">
    <source>
        <dbReference type="Proteomes" id="UP000008841"/>
    </source>
</evidence>
<sequence length="139" mass="14913" precursor="true">MKKVMYACILSGIASGFSPAAMSAATVDGAAVFARNCSVCHPLNPPPKSAPPVMALANRYHEKFATKQQGVAHMAAFLKKPDKNRAVDTQAVSRFGLMPAISLTDAELKAVTGWFWDQYNPAMGRGRGMGGGQRRLMNQ</sequence>
<dbReference type="HOGENOM" id="CLU_126606_1_0_10"/>
<dbReference type="KEGG" id="cli:Clim_0434"/>
<dbReference type="InterPro" id="IPR036909">
    <property type="entry name" value="Cyt_c-like_dom_sf"/>
</dbReference>
<dbReference type="AlphaFoldDB" id="B3EFZ4"/>
<dbReference type="EMBL" id="CP001097">
    <property type="protein sequence ID" value="ACD89527.1"/>
    <property type="molecule type" value="Genomic_DNA"/>
</dbReference>
<evidence type="ECO:0000256" key="3">
    <source>
        <dbReference type="ARBA" id="ARBA00023004"/>
    </source>
</evidence>
<dbReference type="Gene3D" id="1.10.760.10">
    <property type="entry name" value="Cytochrome c-like domain"/>
    <property type="match status" value="1"/>
</dbReference>
<dbReference type="InterPro" id="IPR009056">
    <property type="entry name" value="Cyt_c-like_dom"/>
</dbReference>
<dbReference type="Pfam" id="PF00034">
    <property type="entry name" value="Cytochrom_C"/>
    <property type="match status" value="1"/>
</dbReference>
<dbReference type="PROSITE" id="PS51007">
    <property type="entry name" value="CYTC"/>
    <property type="match status" value="1"/>
</dbReference>
<dbReference type="RefSeq" id="WP_012465408.1">
    <property type="nucleotide sequence ID" value="NC_010803.1"/>
</dbReference>
<keyword evidence="5" id="KW-0732">Signal</keyword>
<keyword evidence="3 4" id="KW-0408">Iron</keyword>
<keyword evidence="1 4" id="KW-0349">Heme</keyword>
<proteinExistence type="predicted"/>
<accession>B3EFZ4</accession>
<keyword evidence="2 4" id="KW-0479">Metal-binding</keyword>
<evidence type="ECO:0000256" key="4">
    <source>
        <dbReference type="PROSITE-ProRule" id="PRU00433"/>
    </source>
</evidence>
<dbReference type="GO" id="GO:0020037">
    <property type="term" value="F:heme binding"/>
    <property type="evidence" value="ECO:0007669"/>
    <property type="project" value="InterPro"/>
</dbReference>
<feature type="signal peptide" evidence="5">
    <location>
        <begin position="1"/>
        <end position="20"/>
    </location>
</feature>
<dbReference type="OrthoDB" id="595375at2"/>
<reference evidence="7 8" key="1">
    <citation type="submission" date="2008-05" db="EMBL/GenBank/DDBJ databases">
        <title>Complete sequence of Chlorobium limicola DSM 245.</title>
        <authorList>
            <consortium name="US DOE Joint Genome Institute"/>
            <person name="Lucas S."/>
            <person name="Copeland A."/>
            <person name="Lapidus A."/>
            <person name="Glavina del Rio T."/>
            <person name="Dalin E."/>
            <person name="Tice H."/>
            <person name="Bruce D."/>
            <person name="Goodwin L."/>
            <person name="Pitluck S."/>
            <person name="Schmutz J."/>
            <person name="Larimer F."/>
            <person name="Land M."/>
            <person name="Hauser L."/>
            <person name="Kyrpides N."/>
            <person name="Ovchinnikova G."/>
            <person name="Zhao F."/>
            <person name="Li T."/>
            <person name="Liu Z."/>
            <person name="Overmann J."/>
            <person name="Bryant D.A."/>
            <person name="Richardson P."/>
        </authorList>
    </citation>
    <scope>NUCLEOTIDE SEQUENCE [LARGE SCALE GENOMIC DNA]</scope>
    <source>
        <strain evidence="8">DSM 245 / NBRC 103803 / 6330</strain>
    </source>
</reference>
<organism evidence="7 8">
    <name type="scientific">Chlorobium limicola (strain DSM 245 / NBRC 103803 / 6330)</name>
    <dbReference type="NCBI Taxonomy" id="290315"/>
    <lineage>
        <taxon>Bacteria</taxon>
        <taxon>Pseudomonadati</taxon>
        <taxon>Chlorobiota</taxon>
        <taxon>Chlorobiia</taxon>
        <taxon>Chlorobiales</taxon>
        <taxon>Chlorobiaceae</taxon>
        <taxon>Chlorobium/Pelodictyon group</taxon>
        <taxon>Chlorobium</taxon>
    </lineage>
</organism>
<protein>
    <submittedName>
        <fullName evidence="7">Cytochrome c, class I</fullName>
    </submittedName>
</protein>
<evidence type="ECO:0000256" key="1">
    <source>
        <dbReference type="ARBA" id="ARBA00022617"/>
    </source>
</evidence>
<feature type="chain" id="PRO_5002786280" evidence="5">
    <location>
        <begin position="21"/>
        <end position="139"/>
    </location>
</feature>
<evidence type="ECO:0000259" key="6">
    <source>
        <dbReference type="PROSITE" id="PS51007"/>
    </source>
</evidence>
<name>B3EFZ4_CHLL2</name>
<dbReference type="SUPFAM" id="SSF46626">
    <property type="entry name" value="Cytochrome c"/>
    <property type="match status" value="1"/>
</dbReference>
<dbReference type="GO" id="GO:0046872">
    <property type="term" value="F:metal ion binding"/>
    <property type="evidence" value="ECO:0007669"/>
    <property type="project" value="UniProtKB-KW"/>
</dbReference>
<evidence type="ECO:0000256" key="5">
    <source>
        <dbReference type="SAM" id="SignalP"/>
    </source>
</evidence>
<dbReference type="GO" id="GO:0009055">
    <property type="term" value="F:electron transfer activity"/>
    <property type="evidence" value="ECO:0007669"/>
    <property type="project" value="InterPro"/>
</dbReference>
<dbReference type="Proteomes" id="UP000008841">
    <property type="component" value="Chromosome"/>
</dbReference>
<evidence type="ECO:0000313" key="7">
    <source>
        <dbReference type="EMBL" id="ACD89527.1"/>
    </source>
</evidence>
<dbReference type="eggNOG" id="COG2010">
    <property type="taxonomic scope" value="Bacteria"/>
</dbReference>
<evidence type="ECO:0000256" key="2">
    <source>
        <dbReference type="ARBA" id="ARBA00022723"/>
    </source>
</evidence>
<dbReference type="STRING" id="290315.Clim_0434"/>